<keyword evidence="2" id="KW-1185">Reference proteome</keyword>
<reference evidence="1 2" key="1">
    <citation type="journal article" date="2021" name="Hortic Res">
        <title>High-quality reference genome and annotation aids understanding of berry development for evergreen blueberry (Vaccinium darrowii).</title>
        <authorList>
            <person name="Yu J."/>
            <person name="Hulse-Kemp A.M."/>
            <person name="Babiker E."/>
            <person name="Staton M."/>
        </authorList>
    </citation>
    <scope>NUCLEOTIDE SEQUENCE [LARGE SCALE GENOMIC DNA]</scope>
    <source>
        <strain evidence="2">cv. NJ 8807/NJ 8810</strain>
        <tissue evidence="1">Young leaf</tissue>
    </source>
</reference>
<organism evidence="1 2">
    <name type="scientific">Vaccinium darrowii</name>
    <dbReference type="NCBI Taxonomy" id="229202"/>
    <lineage>
        <taxon>Eukaryota</taxon>
        <taxon>Viridiplantae</taxon>
        <taxon>Streptophyta</taxon>
        <taxon>Embryophyta</taxon>
        <taxon>Tracheophyta</taxon>
        <taxon>Spermatophyta</taxon>
        <taxon>Magnoliopsida</taxon>
        <taxon>eudicotyledons</taxon>
        <taxon>Gunneridae</taxon>
        <taxon>Pentapetalae</taxon>
        <taxon>asterids</taxon>
        <taxon>Ericales</taxon>
        <taxon>Ericaceae</taxon>
        <taxon>Vaccinioideae</taxon>
        <taxon>Vaccinieae</taxon>
        <taxon>Vaccinium</taxon>
    </lineage>
</organism>
<evidence type="ECO:0000313" key="2">
    <source>
        <dbReference type="Proteomes" id="UP000828048"/>
    </source>
</evidence>
<dbReference type="Proteomes" id="UP000828048">
    <property type="component" value="Chromosome 8"/>
</dbReference>
<proteinExistence type="predicted"/>
<name>A0ACB7YB48_9ERIC</name>
<evidence type="ECO:0000313" key="1">
    <source>
        <dbReference type="EMBL" id="KAH7850641.1"/>
    </source>
</evidence>
<protein>
    <submittedName>
        <fullName evidence="1">Uncharacterized protein</fullName>
    </submittedName>
</protein>
<gene>
    <name evidence="1" type="ORF">Vadar_000750</name>
</gene>
<accession>A0ACB7YB48</accession>
<comment type="caution">
    <text evidence="1">The sequence shown here is derived from an EMBL/GenBank/DDBJ whole genome shotgun (WGS) entry which is preliminary data.</text>
</comment>
<dbReference type="EMBL" id="CM037158">
    <property type="protein sequence ID" value="KAH7850641.1"/>
    <property type="molecule type" value="Genomic_DNA"/>
</dbReference>
<sequence length="161" mass="18097">MYGKCGLIQKVKQVFGMAGVGVKGERKRDIVLWTSMLGLYRRNDHFKGVIRLYQEILMEGIKPAERAFVSLWSHEPSEFREYLESMVCDFSLDPTPEHYSCLIDLLCRVGEVEVVNDCCTVSILGAQLSACYIATNVGIDLAKLAAQRALELDPQNMGIYV</sequence>